<accession>A0AAV2VLN7</accession>
<evidence type="ECO:0000313" key="2">
    <source>
        <dbReference type="EMBL" id="CCO45560.1"/>
    </source>
</evidence>
<dbReference type="AlphaFoldDB" id="A0AAV2VLN7"/>
<dbReference type="RefSeq" id="WP_022610997.1">
    <property type="nucleotide sequence ID" value="NZ_LK391965.1"/>
</dbReference>
<dbReference type="InterPro" id="IPR002575">
    <property type="entry name" value="Aminoglycoside_PTrfase"/>
</dbReference>
<dbReference type="Pfam" id="PF01636">
    <property type="entry name" value="APH"/>
    <property type="match status" value="1"/>
</dbReference>
<dbReference type="SUPFAM" id="SSF56112">
    <property type="entry name" value="Protein kinase-like (PK-like)"/>
    <property type="match status" value="1"/>
</dbReference>
<dbReference type="Proteomes" id="UP000018211">
    <property type="component" value="Unassembled WGS sequence"/>
</dbReference>
<dbReference type="EMBL" id="CAOF01000061">
    <property type="protein sequence ID" value="CCO45560.1"/>
    <property type="molecule type" value="Genomic_DNA"/>
</dbReference>
<dbReference type="Gene3D" id="3.90.1200.10">
    <property type="match status" value="1"/>
</dbReference>
<evidence type="ECO:0000313" key="3">
    <source>
        <dbReference type="Proteomes" id="UP000018211"/>
    </source>
</evidence>
<evidence type="ECO:0000259" key="1">
    <source>
        <dbReference type="Pfam" id="PF01636"/>
    </source>
</evidence>
<sequence length="340" mass="38638">MTEENKVQFEQECKNIMVELGLAQRDEIRKILPLTGGVSSDIALVETNRGKYCVKCSLEQLRVTQNWQAPTHRNQTEYQWLSYVAGFMPQSVPTLYGQSQSGNGFAMEFCPPDRFINWKDELMAGKVDIEFAASVGQCLGEIHQRSSVDKPDFPYQDDFYSLRLSPYLESLEALYPEYATTINGIRRSLYESRLVLVHGDVSPKNILKGPNGPMLLDAECAVTSDPAFDVAFCLNHLINKWLMGIADREALKRSIEQLWLHYSAFVQWESLASLESRICALLPCLILARADGKSPLEYHTDTSKVTARRVAHSLFNFSFTQLKDVLEHIEAEFITNHESR</sequence>
<reference evidence="2 3" key="1">
    <citation type="journal article" date="2013" name="ISME J.">
        <title>Comparative genomics of pathogenic lineages of Vibrio nigripulchritudo identifies virulence-associated traits.</title>
        <authorList>
            <person name="Goudenege D."/>
            <person name="Labreuche Y."/>
            <person name="Krin E."/>
            <person name="Ansquer D."/>
            <person name="Mangenot S."/>
            <person name="Calteau A."/>
            <person name="Medigue C."/>
            <person name="Mazel D."/>
            <person name="Polz M.F."/>
            <person name="Le Roux F."/>
        </authorList>
    </citation>
    <scope>NUCLEOTIDE SEQUENCE [LARGE SCALE GENOMIC DNA]</scope>
    <source>
        <strain evidence="2 3">SOn1</strain>
    </source>
</reference>
<comment type="caution">
    <text evidence="2">The sequence shown here is derived from an EMBL/GenBank/DDBJ whole genome shotgun (WGS) entry which is preliminary data.</text>
</comment>
<protein>
    <submittedName>
        <fullName evidence="2">Aminoglycoside phosphotransferase protein (Antibiotic resistance protein)</fullName>
    </submittedName>
</protein>
<proteinExistence type="predicted"/>
<gene>
    <name evidence="2" type="ORF">VIBNISOn1_1530014</name>
</gene>
<organism evidence="2 3">
    <name type="scientific">Vibrio nigripulchritudo SOn1</name>
    <dbReference type="NCBI Taxonomy" id="1238450"/>
    <lineage>
        <taxon>Bacteria</taxon>
        <taxon>Pseudomonadati</taxon>
        <taxon>Pseudomonadota</taxon>
        <taxon>Gammaproteobacteria</taxon>
        <taxon>Vibrionales</taxon>
        <taxon>Vibrionaceae</taxon>
        <taxon>Vibrio</taxon>
    </lineage>
</organism>
<dbReference type="InterPro" id="IPR011009">
    <property type="entry name" value="Kinase-like_dom_sf"/>
</dbReference>
<name>A0AAV2VLN7_9VIBR</name>
<dbReference type="Gene3D" id="3.30.200.20">
    <property type="entry name" value="Phosphorylase Kinase, domain 1"/>
    <property type="match status" value="1"/>
</dbReference>
<feature type="domain" description="Aminoglycoside phosphotransferase" evidence="1">
    <location>
        <begin position="31"/>
        <end position="242"/>
    </location>
</feature>